<dbReference type="RefSeq" id="WP_238236041.1">
    <property type="nucleotide sequence ID" value="NZ_BPQQ01000035.1"/>
</dbReference>
<comment type="caution">
    <text evidence="1">The sequence shown here is derived from an EMBL/GenBank/DDBJ whole genome shotgun (WGS) entry which is preliminary data.</text>
</comment>
<sequence length="308" mass="32978">MHAPATTPRPAGGRHHLVVGATIGALCLTSHLLRRDPRAQVTLIEKRPDLCRWLRREDYPAILRRGVADGPRWWPEGAPEAATDTAEPRLSAVLREAAARLHVAEGICLSLGPTAHGVAALLDDGTTILARTATVTTSARGPLRPVDTRGTLRVLRLDPADLPLGTGIVSLARWLRSLLGEAQARGIPRTEVVDGVRLHAPTIWEHLPDPARASLLRHGRRAWPVLARRAGEPPAAPRTDHPLLAALRAAGFQDALFSADPADLMPYAPAPDLLDLDAASAWLAARILDGEPRGYPVPTAIGVACATW</sequence>
<gene>
    <name evidence="1" type="ORF">GMJLKIPL_3163</name>
</gene>
<keyword evidence="2" id="KW-1185">Reference proteome</keyword>
<organism evidence="1 2">
    <name type="scientific">Methylobacterium isbiliense</name>
    <dbReference type="NCBI Taxonomy" id="315478"/>
    <lineage>
        <taxon>Bacteria</taxon>
        <taxon>Pseudomonadati</taxon>
        <taxon>Pseudomonadota</taxon>
        <taxon>Alphaproteobacteria</taxon>
        <taxon>Hyphomicrobiales</taxon>
        <taxon>Methylobacteriaceae</taxon>
        <taxon>Methylobacterium</taxon>
    </lineage>
</organism>
<accession>A0ABQ4SF98</accession>
<protein>
    <submittedName>
        <fullName evidence="1">Uncharacterized protein</fullName>
    </submittedName>
</protein>
<dbReference type="InterPro" id="IPR036188">
    <property type="entry name" value="FAD/NAD-bd_sf"/>
</dbReference>
<evidence type="ECO:0000313" key="1">
    <source>
        <dbReference type="EMBL" id="GJE01234.1"/>
    </source>
</evidence>
<evidence type="ECO:0000313" key="2">
    <source>
        <dbReference type="Proteomes" id="UP001055153"/>
    </source>
</evidence>
<name>A0ABQ4SF98_9HYPH</name>
<reference evidence="1" key="1">
    <citation type="journal article" date="2021" name="Front. Microbiol.">
        <title>Comprehensive Comparative Genomics and Phenotyping of Methylobacterium Species.</title>
        <authorList>
            <person name="Alessa O."/>
            <person name="Ogura Y."/>
            <person name="Fujitani Y."/>
            <person name="Takami H."/>
            <person name="Hayashi T."/>
            <person name="Sahin N."/>
            <person name="Tani A."/>
        </authorList>
    </citation>
    <scope>NUCLEOTIDE SEQUENCE</scope>
    <source>
        <strain evidence="1">DSM 17168</strain>
    </source>
</reference>
<dbReference type="Proteomes" id="UP001055153">
    <property type="component" value="Unassembled WGS sequence"/>
</dbReference>
<dbReference type="EMBL" id="BPQQ01000035">
    <property type="protein sequence ID" value="GJE01234.1"/>
    <property type="molecule type" value="Genomic_DNA"/>
</dbReference>
<dbReference type="SUPFAM" id="SSF51905">
    <property type="entry name" value="FAD/NAD(P)-binding domain"/>
    <property type="match status" value="1"/>
</dbReference>
<reference evidence="1" key="2">
    <citation type="submission" date="2021-08" db="EMBL/GenBank/DDBJ databases">
        <authorList>
            <person name="Tani A."/>
            <person name="Ola A."/>
            <person name="Ogura Y."/>
            <person name="Katsura K."/>
            <person name="Hayashi T."/>
        </authorList>
    </citation>
    <scope>NUCLEOTIDE SEQUENCE</scope>
    <source>
        <strain evidence="1">DSM 17168</strain>
    </source>
</reference>
<proteinExistence type="predicted"/>